<feature type="transmembrane region" description="Helical" evidence="1">
    <location>
        <begin position="163"/>
        <end position="182"/>
    </location>
</feature>
<dbReference type="PANTHER" id="PTHR36435:SF1">
    <property type="entry name" value="CAAX AMINO TERMINAL PROTEASE FAMILY PROTEIN"/>
    <property type="match status" value="1"/>
</dbReference>
<feature type="transmembrane region" description="Helical" evidence="1">
    <location>
        <begin position="125"/>
        <end position="143"/>
    </location>
</feature>
<evidence type="ECO:0000256" key="1">
    <source>
        <dbReference type="SAM" id="Phobius"/>
    </source>
</evidence>
<proteinExistence type="predicted"/>
<keyword evidence="1" id="KW-0472">Membrane</keyword>
<evidence type="ECO:0000313" key="4">
    <source>
        <dbReference type="Proteomes" id="UP000886824"/>
    </source>
</evidence>
<dbReference type="InterPro" id="IPR003675">
    <property type="entry name" value="Rce1/LyrA-like_dom"/>
</dbReference>
<feature type="domain" description="CAAX prenyl protease 2/Lysostaphin resistance protein A-like" evidence="2">
    <location>
        <begin position="129"/>
        <end position="227"/>
    </location>
</feature>
<gene>
    <name evidence="3" type="ORF">H9826_04575</name>
</gene>
<dbReference type="GO" id="GO:0004175">
    <property type="term" value="F:endopeptidase activity"/>
    <property type="evidence" value="ECO:0007669"/>
    <property type="project" value="UniProtKB-ARBA"/>
</dbReference>
<evidence type="ECO:0000313" key="3">
    <source>
        <dbReference type="EMBL" id="HIY73233.1"/>
    </source>
</evidence>
<dbReference type="Pfam" id="PF02517">
    <property type="entry name" value="Rce1-like"/>
    <property type="match status" value="1"/>
</dbReference>
<sequence>MYPKRQWKARFTRSEFYRGWVFFVLYLLVFPLFTGWLQMILSQRFDFFLQAPEFSLIYYFLLLCAALLLFWSFLRQSFDILLDDLPENLTAFLVGLVGGGALHVLFSCIPLPVEDPNPASYSYSFYLSPAATVVVLVLLMPILEEIFFRGLLFGSLRSYSRGLAFAVSILGYGLFCVLPFVWTPTGPNPAYLLLLLRYLPMSAALTWCYDRGGSVWSAIALHMALNGLVLGLSLL</sequence>
<dbReference type="GO" id="GO:0008237">
    <property type="term" value="F:metallopeptidase activity"/>
    <property type="evidence" value="ECO:0007669"/>
    <property type="project" value="UniProtKB-KW"/>
</dbReference>
<keyword evidence="3" id="KW-0482">Metalloprotease</keyword>
<dbReference type="InterPro" id="IPR052710">
    <property type="entry name" value="CAAX_protease"/>
</dbReference>
<feature type="transmembrane region" description="Helical" evidence="1">
    <location>
        <begin position="215"/>
        <end position="234"/>
    </location>
</feature>
<keyword evidence="3" id="KW-0378">Hydrolase</keyword>
<reference evidence="3" key="2">
    <citation type="submission" date="2021-04" db="EMBL/GenBank/DDBJ databases">
        <authorList>
            <person name="Gilroy R."/>
        </authorList>
    </citation>
    <scope>NUCLEOTIDE SEQUENCE</scope>
    <source>
        <strain evidence="3">CHK33-7979</strain>
    </source>
</reference>
<feature type="transmembrane region" description="Helical" evidence="1">
    <location>
        <begin position="89"/>
        <end position="113"/>
    </location>
</feature>
<keyword evidence="1" id="KW-0812">Transmembrane</keyword>
<dbReference type="AlphaFoldDB" id="A0A9D1Z3F8"/>
<keyword evidence="3" id="KW-0645">Protease</keyword>
<accession>A0A9D1Z3F8</accession>
<protein>
    <submittedName>
        <fullName evidence="3">CPBP family intramembrane metalloprotease</fullName>
    </submittedName>
</protein>
<feature type="transmembrane region" description="Helical" evidence="1">
    <location>
        <begin position="20"/>
        <end position="41"/>
    </location>
</feature>
<dbReference type="EMBL" id="DXCX01000048">
    <property type="protein sequence ID" value="HIY73233.1"/>
    <property type="molecule type" value="Genomic_DNA"/>
</dbReference>
<keyword evidence="1" id="KW-1133">Transmembrane helix</keyword>
<dbReference type="PANTHER" id="PTHR36435">
    <property type="entry name" value="SLR1288 PROTEIN"/>
    <property type="match status" value="1"/>
</dbReference>
<reference evidence="3" key="1">
    <citation type="journal article" date="2021" name="PeerJ">
        <title>Extensive microbial diversity within the chicken gut microbiome revealed by metagenomics and culture.</title>
        <authorList>
            <person name="Gilroy R."/>
            <person name="Ravi A."/>
            <person name="Getino M."/>
            <person name="Pursley I."/>
            <person name="Horton D.L."/>
            <person name="Alikhan N.F."/>
            <person name="Baker D."/>
            <person name="Gharbi K."/>
            <person name="Hall N."/>
            <person name="Watson M."/>
            <person name="Adriaenssens E.M."/>
            <person name="Foster-Nyarko E."/>
            <person name="Jarju S."/>
            <person name="Secka A."/>
            <person name="Antonio M."/>
            <person name="Oren A."/>
            <person name="Chaudhuri R.R."/>
            <person name="La Ragione R."/>
            <person name="Hildebrand F."/>
            <person name="Pallen M.J."/>
        </authorList>
    </citation>
    <scope>NUCLEOTIDE SEQUENCE</scope>
    <source>
        <strain evidence="3">CHK33-7979</strain>
    </source>
</reference>
<comment type="caution">
    <text evidence="3">The sequence shown here is derived from an EMBL/GenBank/DDBJ whole genome shotgun (WGS) entry which is preliminary data.</text>
</comment>
<organism evidence="3 4">
    <name type="scientific">Candidatus Intestinimonas merdavium</name>
    <dbReference type="NCBI Taxonomy" id="2838622"/>
    <lineage>
        <taxon>Bacteria</taxon>
        <taxon>Bacillati</taxon>
        <taxon>Bacillota</taxon>
        <taxon>Clostridia</taxon>
        <taxon>Eubacteriales</taxon>
        <taxon>Intestinimonas</taxon>
    </lineage>
</organism>
<name>A0A9D1Z3F8_9FIRM</name>
<evidence type="ECO:0000259" key="2">
    <source>
        <dbReference type="Pfam" id="PF02517"/>
    </source>
</evidence>
<dbReference type="Proteomes" id="UP000886824">
    <property type="component" value="Unassembled WGS sequence"/>
</dbReference>
<dbReference type="GO" id="GO:0080120">
    <property type="term" value="P:CAAX-box protein maturation"/>
    <property type="evidence" value="ECO:0007669"/>
    <property type="project" value="UniProtKB-ARBA"/>
</dbReference>
<feature type="transmembrane region" description="Helical" evidence="1">
    <location>
        <begin position="56"/>
        <end position="74"/>
    </location>
</feature>